<name>W7G6H1_PLAFA</name>
<proteinExistence type="predicted"/>
<protein>
    <submittedName>
        <fullName evidence="2">Uncharacterized protein</fullName>
    </submittedName>
</protein>
<dbReference type="AlphaFoldDB" id="W7G6H1"/>
<keyword evidence="1" id="KW-0472">Membrane</keyword>
<sequence>MNDLNLLFIILFVIGRRDYCRSLKVYRISIYLSINSVIYFYKEEIYFFKNCSIIYLCLFYSYNYLYENYCTIYKKNKKF</sequence>
<feature type="transmembrane region" description="Helical" evidence="1">
    <location>
        <begin position="46"/>
        <end position="65"/>
    </location>
</feature>
<reference evidence="2" key="1">
    <citation type="submission" date="2013-02" db="EMBL/GenBank/DDBJ databases">
        <title>The Genome Sequence of Plasmodium falciparum Santa Lucia.</title>
        <authorList>
            <consortium name="The Broad Institute Genome Sequencing Platform"/>
            <consortium name="The Broad Institute Genome Sequencing Center for Infectious Disease"/>
            <person name="Neafsey D."/>
            <person name="Cheeseman I."/>
            <person name="Volkman S."/>
            <person name="Adams J."/>
            <person name="Walker B."/>
            <person name="Young S.K."/>
            <person name="Zeng Q."/>
            <person name="Gargeya S."/>
            <person name="Fitzgerald M."/>
            <person name="Haas B."/>
            <person name="Abouelleil A."/>
            <person name="Alvarado L."/>
            <person name="Arachchi H.M."/>
            <person name="Berlin A.M."/>
            <person name="Chapman S.B."/>
            <person name="Dewar J."/>
            <person name="Goldberg J."/>
            <person name="Griggs A."/>
            <person name="Gujja S."/>
            <person name="Hansen M."/>
            <person name="Howarth C."/>
            <person name="Imamovic A."/>
            <person name="Larimer J."/>
            <person name="McCowan C."/>
            <person name="Murphy C."/>
            <person name="Neiman D."/>
            <person name="Pearson M."/>
            <person name="Priest M."/>
            <person name="Roberts A."/>
            <person name="Saif S."/>
            <person name="Shea T."/>
            <person name="Sisk P."/>
            <person name="Sykes S."/>
            <person name="Wortman J."/>
            <person name="Nusbaum C."/>
            <person name="Birren B."/>
        </authorList>
    </citation>
    <scope>NUCLEOTIDE SEQUENCE [LARGE SCALE GENOMIC DNA]</scope>
    <source>
        <strain evidence="2">Santa Lucia</strain>
    </source>
</reference>
<evidence type="ECO:0000256" key="1">
    <source>
        <dbReference type="SAM" id="Phobius"/>
    </source>
</evidence>
<keyword evidence="1" id="KW-0812">Transmembrane</keyword>
<keyword evidence="1" id="KW-1133">Transmembrane helix</keyword>
<dbReference type="Proteomes" id="UP000030666">
    <property type="component" value="Unassembled WGS sequence"/>
</dbReference>
<gene>
    <name evidence="2" type="ORF">PFAG_02640</name>
</gene>
<dbReference type="EMBL" id="KE123493">
    <property type="protein sequence ID" value="EUT86181.1"/>
    <property type="molecule type" value="Genomic_DNA"/>
</dbReference>
<organism evidence="2">
    <name type="scientific">Plasmodium falciparum Santa Lucia</name>
    <dbReference type="NCBI Taxonomy" id="478859"/>
    <lineage>
        <taxon>Eukaryota</taxon>
        <taxon>Sar</taxon>
        <taxon>Alveolata</taxon>
        <taxon>Apicomplexa</taxon>
        <taxon>Aconoidasida</taxon>
        <taxon>Haemosporida</taxon>
        <taxon>Plasmodiidae</taxon>
        <taxon>Plasmodium</taxon>
        <taxon>Plasmodium (Laverania)</taxon>
    </lineage>
</organism>
<evidence type="ECO:0000313" key="2">
    <source>
        <dbReference type="EMBL" id="EUT86181.1"/>
    </source>
</evidence>
<accession>W7G6H1</accession>